<reference evidence="9" key="1">
    <citation type="journal article" date="2013" name="Science">
        <title>Gene transfer from bacteria and archaea facilitated evolution of an extremophilic eukaryote.</title>
        <authorList>
            <person name="Schonknecht G."/>
            <person name="Chen W.H."/>
            <person name="Ternes C.M."/>
            <person name="Barbier G.G."/>
            <person name="Shrestha R.P."/>
            <person name="Stanke M."/>
            <person name="Brautigam A."/>
            <person name="Baker B.J."/>
            <person name="Banfield J.F."/>
            <person name="Garavito R.M."/>
            <person name="Carr K."/>
            <person name="Wilkerson C."/>
            <person name="Rensing S.A."/>
            <person name="Gagneul D."/>
            <person name="Dickenson N.E."/>
            <person name="Oesterhelt C."/>
            <person name="Lercher M.J."/>
            <person name="Weber A.P."/>
        </authorList>
    </citation>
    <scope>NUCLEOTIDE SEQUENCE [LARGE SCALE GENOMIC DNA]</scope>
    <source>
        <strain evidence="9">074W</strain>
    </source>
</reference>
<feature type="compositionally biased region" description="Polar residues" evidence="6">
    <location>
        <begin position="162"/>
        <end position="178"/>
    </location>
</feature>
<feature type="region of interest" description="Disordered" evidence="6">
    <location>
        <begin position="157"/>
        <end position="187"/>
    </location>
</feature>
<keyword evidence="3" id="KW-0227">DNA damage</keyword>
<dbReference type="PROSITE" id="PS50105">
    <property type="entry name" value="SAM_DOMAIN"/>
    <property type="match status" value="1"/>
</dbReference>
<dbReference type="GO" id="GO:0003684">
    <property type="term" value="F:damaged DNA binding"/>
    <property type="evidence" value="ECO:0007669"/>
    <property type="project" value="TreeGrafter"/>
</dbReference>
<keyword evidence="9" id="KW-1185">Reference proteome</keyword>
<evidence type="ECO:0000313" key="8">
    <source>
        <dbReference type="EMBL" id="EME28365.1"/>
    </source>
</evidence>
<dbReference type="STRING" id="130081.M2WWI9"/>
<dbReference type="SUPFAM" id="SSF47769">
    <property type="entry name" value="SAM/Pointed domain"/>
    <property type="match status" value="1"/>
</dbReference>
<accession>M2WWI9</accession>
<dbReference type="GeneID" id="17087206"/>
<dbReference type="FunFam" id="3.40.50.12650:FF:000001">
    <property type="entry name" value="DNA cross-link repair 1A"/>
    <property type="match status" value="1"/>
</dbReference>
<evidence type="ECO:0000256" key="2">
    <source>
        <dbReference type="ARBA" id="ARBA00010304"/>
    </source>
</evidence>
<evidence type="ECO:0000256" key="1">
    <source>
        <dbReference type="ARBA" id="ARBA00004123"/>
    </source>
</evidence>
<keyword evidence="4" id="KW-0234">DNA repair</keyword>
<dbReference type="InterPro" id="IPR001660">
    <property type="entry name" value="SAM"/>
</dbReference>
<proteinExistence type="inferred from homology"/>
<dbReference type="InterPro" id="IPR013761">
    <property type="entry name" value="SAM/pointed_sf"/>
</dbReference>
<dbReference type="Gramene" id="EME28365">
    <property type="protein sequence ID" value="EME28365"/>
    <property type="gene ID" value="Gasu_42030"/>
</dbReference>
<dbReference type="KEGG" id="gsl:Gasu_42030"/>
<comment type="similarity">
    <text evidence="2">Belongs to the DNA repair metallo-beta-lactamase (DRMBL) family.</text>
</comment>
<dbReference type="Pfam" id="PF07647">
    <property type="entry name" value="SAM_2"/>
    <property type="match status" value="1"/>
</dbReference>
<dbReference type="CDD" id="cd09487">
    <property type="entry name" value="SAM_superfamily"/>
    <property type="match status" value="1"/>
</dbReference>
<dbReference type="GO" id="GO:0005634">
    <property type="term" value="C:nucleus"/>
    <property type="evidence" value="ECO:0007669"/>
    <property type="project" value="UniProtKB-SubCell"/>
</dbReference>
<keyword evidence="8" id="KW-0436">Ligase</keyword>
<dbReference type="eggNOG" id="KOG1361">
    <property type="taxonomic scope" value="Eukaryota"/>
</dbReference>
<dbReference type="SUPFAM" id="SSF56281">
    <property type="entry name" value="Metallo-hydrolase/oxidoreductase"/>
    <property type="match status" value="1"/>
</dbReference>
<dbReference type="GO" id="GO:0016874">
    <property type="term" value="F:ligase activity"/>
    <property type="evidence" value="ECO:0007669"/>
    <property type="project" value="UniProtKB-KW"/>
</dbReference>
<evidence type="ECO:0000259" key="7">
    <source>
        <dbReference type="PROSITE" id="PS50105"/>
    </source>
</evidence>
<dbReference type="OrthoDB" id="262529at2759"/>
<dbReference type="Pfam" id="PF07522">
    <property type="entry name" value="DRMBL"/>
    <property type="match status" value="1"/>
</dbReference>
<dbReference type="InterPro" id="IPR036866">
    <property type="entry name" value="RibonucZ/Hydroxyglut_hydro"/>
</dbReference>
<dbReference type="Proteomes" id="UP000030680">
    <property type="component" value="Unassembled WGS sequence"/>
</dbReference>
<name>M2WWI9_GALSU</name>
<dbReference type="PANTHER" id="PTHR23240:SF6">
    <property type="entry name" value="DNA CROSS-LINK REPAIR 1A PROTEIN"/>
    <property type="match status" value="1"/>
</dbReference>
<evidence type="ECO:0000256" key="4">
    <source>
        <dbReference type="ARBA" id="ARBA00023204"/>
    </source>
</evidence>
<dbReference type="Gene3D" id="1.10.150.50">
    <property type="entry name" value="Transcription Factor, Ets-1"/>
    <property type="match status" value="1"/>
</dbReference>
<dbReference type="EMBL" id="KB454521">
    <property type="protein sequence ID" value="EME28365.1"/>
    <property type="molecule type" value="Genomic_DNA"/>
</dbReference>
<dbReference type="GO" id="GO:0036297">
    <property type="term" value="P:interstrand cross-link repair"/>
    <property type="evidence" value="ECO:0007669"/>
    <property type="project" value="TreeGrafter"/>
</dbReference>
<dbReference type="RefSeq" id="XP_005704885.1">
    <property type="nucleotide sequence ID" value="XM_005704828.1"/>
</dbReference>
<dbReference type="CDD" id="cd16273">
    <property type="entry name" value="SNM1A-1C-like_MBL-fold"/>
    <property type="match status" value="1"/>
</dbReference>
<dbReference type="SMART" id="SM00454">
    <property type="entry name" value="SAM"/>
    <property type="match status" value="1"/>
</dbReference>
<dbReference type="GO" id="GO:0006303">
    <property type="term" value="P:double-strand break repair via nonhomologous end joining"/>
    <property type="evidence" value="ECO:0007669"/>
    <property type="project" value="TreeGrafter"/>
</dbReference>
<evidence type="ECO:0000313" key="9">
    <source>
        <dbReference type="Proteomes" id="UP000030680"/>
    </source>
</evidence>
<gene>
    <name evidence="8" type="ORF">Gasu_42030</name>
</gene>
<organism evidence="8 9">
    <name type="scientific">Galdieria sulphuraria</name>
    <name type="common">Red alga</name>
    <dbReference type="NCBI Taxonomy" id="130081"/>
    <lineage>
        <taxon>Eukaryota</taxon>
        <taxon>Rhodophyta</taxon>
        <taxon>Bangiophyceae</taxon>
        <taxon>Galdieriales</taxon>
        <taxon>Galdieriaceae</taxon>
        <taxon>Galdieria</taxon>
    </lineage>
</organism>
<keyword evidence="5" id="KW-0539">Nucleus</keyword>
<dbReference type="PANTHER" id="PTHR23240">
    <property type="entry name" value="DNA CROSS-LINK REPAIR PROTEIN PSO2/SNM1-RELATED"/>
    <property type="match status" value="1"/>
</dbReference>
<dbReference type="AlphaFoldDB" id="M2WWI9"/>
<protein>
    <submittedName>
        <fullName evidence="8">DNA ligase</fullName>
    </submittedName>
</protein>
<comment type="subcellular location">
    <subcellularLocation>
        <location evidence="1">Nucleus</location>
    </subcellularLocation>
</comment>
<dbReference type="InterPro" id="IPR011084">
    <property type="entry name" value="DRMBL"/>
</dbReference>
<evidence type="ECO:0000256" key="5">
    <source>
        <dbReference type="ARBA" id="ARBA00023242"/>
    </source>
</evidence>
<dbReference type="Gene3D" id="3.60.15.10">
    <property type="entry name" value="Ribonuclease Z/Hydroxyacylglutathione hydrolase-like"/>
    <property type="match status" value="1"/>
</dbReference>
<evidence type="ECO:0000256" key="3">
    <source>
        <dbReference type="ARBA" id="ARBA00022763"/>
    </source>
</evidence>
<dbReference type="Gene3D" id="3.40.50.12650">
    <property type="match status" value="1"/>
</dbReference>
<evidence type="ECO:0000256" key="6">
    <source>
        <dbReference type="SAM" id="MobiDB-lite"/>
    </source>
</evidence>
<sequence length="574" mass="64952">MSNTEKKRSRQVFGWKTPPHVVRKVATKNGSSTQMNLLDVLSSPVTVQKKRVDSNDDKDANPIVEERLFLRAWLLSLQLEYYEDILVAHGIDSLATLKTLDEETLKTIGVHTLGARKKIIQNLSDCEFPPTFATDGGNTCLSLASLHLSSDKSVCKDDPNNALPSHESQSLKNKSPMSSRAPKEPSGAERKLYPIFYANHNNVNMIETASVQDKKSKGHPFSKRVPGTSFTVDSFKMAGQGDCRQFFLSHFHSDHTMGLTSRFQAGVIFCSRITASLIRSQLGVKDEYICVLELNQSCYVQDEGKSTRGTMGATVTVLDANHCPGSVMFLFFVWQTKELILHTGDFRYSIELHSQIPQMFGKSCLDYLFLDTTYCNPRYDFPSQQEAVEAVLEAVKAESFHSRVLFLFGTYQIGKEKVFLHVAERLNEKVYVDKRKYRILNHLSLPENVQNLLTTEPSASRLHVVDMRTVSFGGMREIAKNYATRYNTFVAFRPTGWSYTGKKMLRSYGNLKPGILTRQLKQNCVLYGVPYSEHSSFSELREFVSICRPKNLIPTVCKNSKEEADRQRKLLLDP</sequence>
<dbReference type="GO" id="GO:0035312">
    <property type="term" value="F:5'-3' DNA exonuclease activity"/>
    <property type="evidence" value="ECO:0007669"/>
    <property type="project" value="TreeGrafter"/>
</dbReference>
<feature type="domain" description="SAM" evidence="7">
    <location>
        <begin position="73"/>
        <end position="123"/>
    </location>
</feature>